<proteinExistence type="predicted"/>
<dbReference type="InterPro" id="IPR006311">
    <property type="entry name" value="TAT_signal"/>
</dbReference>
<organism evidence="2">
    <name type="scientific">uncultured Thiotrichaceae bacterium</name>
    <dbReference type="NCBI Taxonomy" id="298394"/>
    <lineage>
        <taxon>Bacteria</taxon>
        <taxon>Pseudomonadati</taxon>
        <taxon>Pseudomonadota</taxon>
        <taxon>Gammaproteobacteria</taxon>
        <taxon>Thiotrichales</taxon>
        <taxon>Thiotrichaceae</taxon>
        <taxon>environmental samples</taxon>
    </lineage>
</organism>
<dbReference type="PANTHER" id="PTHR43737:SF1">
    <property type="entry name" value="DUF1501 DOMAIN-CONTAINING PROTEIN"/>
    <property type="match status" value="1"/>
</dbReference>
<dbReference type="EMBL" id="CACVAV010000027">
    <property type="protein sequence ID" value="CAA6801754.1"/>
    <property type="molecule type" value="Genomic_DNA"/>
</dbReference>
<dbReference type="Pfam" id="PF10518">
    <property type="entry name" value="TAT_signal"/>
    <property type="match status" value="1"/>
</dbReference>
<name>A0A6S6S9H8_9GAMM</name>
<evidence type="ECO:0000256" key="1">
    <source>
        <dbReference type="ARBA" id="ARBA00022729"/>
    </source>
</evidence>
<accession>A0A6S6S9H8</accession>
<gene>
    <name evidence="2" type="ORF">HELGO_WM28422</name>
</gene>
<dbReference type="PROSITE" id="PS51318">
    <property type="entry name" value="TAT"/>
    <property type="match status" value="1"/>
</dbReference>
<keyword evidence="1" id="KW-0732">Signal</keyword>
<dbReference type="InterPro" id="IPR010869">
    <property type="entry name" value="DUF1501"/>
</dbReference>
<dbReference type="InterPro" id="IPR019546">
    <property type="entry name" value="TAT_signal_bac_arc"/>
</dbReference>
<dbReference type="PANTHER" id="PTHR43737">
    <property type="entry name" value="BLL7424 PROTEIN"/>
    <property type="match status" value="1"/>
</dbReference>
<evidence type="ECO:0008006" key="3">
    <source>
        <dbReference type="Google" id="ProtNLM"/>
    </source>
</evidence>
<reference evidence="2" key="1">
    <citation type="submission" date="2020-01" db="EMBL/GenBank/DDBJ databases">
        <authorList>
            <person name="Meier V. D."/>
            <person name="Meier V D."/>
        </authorList>
    </citation>
    <scope>NUCLEOTIDE SEQUENCE</scope>
    <source>
        <strain evidence="2">HLG_WM_MAG_08</strain>
    </source>
</reference>
<evidence type="ECO:0000313" key="2">
    <source>
        <dbReference type="EMBL" id="CAA6801754.1"/>
    </source>
</evidence>
<dbReference type="NCBIfam" id="TIGR01409">
    <property type="entry name" value="TAT_signal_seq"/>
    <property type="match status" value="1"/>
</dbReference>
<sequence>MDRRDFLKLAGAASAAGLAPEALWAAGQQQQHNGQRTRQRKLVLVRLKGGNDGLNTLIPQFDYEKYKSLRPTISMPHHKKKIDQRVLGDSGMSMNPYMDKLRPWWKANDMAWIQGVGYPRPILSHFESGDVWDTATNAGQSNKGWLAHILPGYQKNLHGIVLGDELGPMAGKDCYAIAMKSPEVFVSQAGLFEGAQVNTKVNNPALAHLTKIQSQVMGASDELITKMRNPRQVGQGFANSKLGRQLESVAKMIINGVSAPVYMVELDGFDTHANQVNLQNHNLSYLADALDSFATAMKRHGHWDDVLVMTYSEFGRRVAENRGGGTDHGAASVQLVMGGKVKGGVYGNKPDLHRLDEQGNLRMTTDFRKVYSTITQRWLRQRNPWAQYGTLPFV</sequence>
<protein>
    <recommendedName>
        <fullName evidence="3">Tat (Twin-arginine translocation) pathway signal sequence domain protein</fullName>
    </recommendedName>
</protein>
<dbReference type="Pfam" id="PF07394">
    <property type="entry name" value="DUF1501"/>
    <property type="match status" value="1"/>
</dbReference>
<dbReference type="AlphaFoldDB" id="A0A6S6S9H8"/>